<evidence type="ECO:0000313" key="7">
    <source>
        <dbReference type="Proteomes" id="UP000614334"/>
    </source>
</evidence>
<evidence type="ECO:0000256" key="4">
    <source>
        <dbReference type="SAM" id="SignalP"/>
    </source>
</evidence>
<keyword evidence="3" id="KW-0624">Polysaccharide degradation</keyword>
<dbReference type="EMBL" id="JACYCF010000002">
    <property type="protein sequence ID" value="KAF8759901.1"/>
    <property type="molecule type" value="Genomic_DNA"/>
</dbReference>
<dbReference type="AlphaFoldDB" id="A0A8H7IK67"/>
<protein>
    <submittedName>
        <fullName evidence="6">Pectate lyase</fullName>
    </submittedName>
</protein>
<name>A0A8H7IK67_9AGAM</name>
<dbReference type="GO" id="GO:0000272">
    <property type="term" value="P:polysaccharide catabolic process"/>
    <property type="evidence" value="ECO:0007669"/>
    <property type="project" value="UniProtKB-KW"/>
</dbReference>
<evidence type="ECO:0000256" key="2">
    <source>
        <dbReference type="ARBA" id="ARBA00023239"/>
    </source>
</evidence>
<keyword evidence="2 3" id="KW-0456">Lyase</keyword>
<comment type="caution">
    <text evidence="6">The sequence shown here is derived from an EMBL/GenBank/DDBJ whole genome shotgun (WGS) entry which is preliminary data.</text>
</comment>
<comment type="similarity">
    <text evidence="1 3">Belongs to the polysaccharide lyase 1 family.</text>
</comment>
<feature type="signal peptide" evidence="4">
    <location>
        <begin position="1"/>
        <end position="17"/>
    </location>
</feature>
<evidence type="ECO:0000259" key="5">
    <source>
        <dbReference type="SMART" id="SM00656"/>
    </source>
</evidence>
<keyword evidence="4" id="KW-0732">Signal</keyword>
<dbReference type="InterPro" id="IPR045032">
    <property type="entry name" value="PEL"/>
</dbReference>
<evidence type="ECO:0000313" key="6">
    <source>
        <dbReference type="EMBL" id="KAF8759901.1"/>
    </source>
</evidence>
<dbReference type="Proteomes" id="UP000614334">
    <property type="component" value="Unassembled WGS sequence"/>
</dbReference>
<dbReference type="SUPFAM" id="SSF51126">
    <property type="entry name" value="Pectin lyase-like"/>
    <property type="match status" value="1"/>
</dbReference>
<dbReference type="PANTHER" id="PTHR31683:SF18">
    <property type="entry name" value="PECTATE LYASE 21-RELATED"/>
    <property type="match status" value="1"/>
</dbReference>
<gene>
    <name evidence="6" type="ORF">RHS01_01454</name>
</gene>
<dbReference type="Pfam" id="PF00544">
    <property type="entry name" value="Pectate_lyase_4"/>
    <property type="match status" value="1"/>
</dbReference>
<comment type="subcellular location">
    <subcellularLocation>
        <location evidence="3">Secreted</location>
    </subcellularLocation>
</comment>
<dbReference type="PANTHER" id="PTHR31683">
    <property type="entry name" value="PECTATE LYASE 18-RELATED"/>
    <property type="match status" value="1"/>
</dbReference>
<evidence type="ECO:0000256" key="3">
    <source>
        <dbReference type="RuleBase" id="RU361173"/>
    </source>
</evidence>
<dbReference type="InterPro" id="IPR011050">
    <property type="entry name" value="Pectin_lyase_fold/virulence"/>
</dbReference>
<sequence>MKFSIFLLCFSFGLVSANLLKEKRASISDRATIGYATLSGGKSTASGAELIFNFLSNSRTTGGGSASPIIVATLDELRVAIYGTSAKVVIVPGSITGNEVVVIGSNTSVIGKSGATLNGIGLRVVNASNVIIRNLKINRVLADTGDHIGVQASNRIWIDSVELWSDRDHDKDYYDGLLDIANDVYAMSITNSYLHDHWKGSSAGYSNSGDSGGNATQVTYAFNKWENLNSRTPSFRSGQGHIFCNYFLNNNGGINSQTGARLLIENNVFENMGSSTYRTEGGCIDATGNVPIGMPVYSITPCSMWFNLSPDLSNSESAALPTFPGGITLPDPYNYLIPATSVKAYVNRQAGANLSF</sequence>
<proteinExistence type="inferred from homology"/>
<feature type="chain" id="PRO_5034240993" evidence="4">
    <location>
        <begin position="18"/>
        <end position="356"/>
    </location>
</feature>
<dbReference type="InterPro" id="IPR012334">
    <property type="entry name" value="Pectin_lyas_fold"/>
</dbReference>
<evidence type="ECO:0000256" key="1">
    <source>
        <dbReference type="ARBA" id="ARBA00010980"/>
    </source>
</evidence>
<keyword evidence="3" id="KW-0119">Carbohydrate metabolism</keyword>
<organism evidence="6 7">
    <name type="scientific">Rhizoctonia solani</name>
    <dbReference type="NCBI Taxonomy" id="456999"/>
    <lineage>
        <taxon>Eukaryota</taxon>
        <taxon>Fungi</taxon>
        <taxon>Dikarya</taxon>
        <taxon>Basidiomycota</taxon>
        <taxon>Agaricomycotina</taxon>
        <taxon>Agaricomycetes</taxon>
        <taxon>Cantharellales</taxon>
        <taxon>Ceratobasidiaceae</taxon>
        <taxon>Rhizoctonia</taxon>
    </lineage>
</organism>
<dbReference type="InterPro" id="IPR002022">
    <property type="entry name" value="Pec_lyase"/>
</dbReference>
<dbReference type="GO" id="GO:0005576">
    <property type="term" value="C:extracellular region"/>
    <property type="evidence" value="ECO:0007669"/>
    <property type="project" value="UniProtKB-SubCell"/>
</dbReference>
<accession>A0A8H7IK67</accession>
<keyword evidence="3" id="KW-0964">Secreted</keyword>
<dbReference type="GO" id="GO:0030570">
    <property type="term" value="F:pectate lyase activity"/>
    <property type="evidence" value="ECO:0007669"/>
    <property type="project" value="InterPro"/>
</dbReference>
<dbReference type="Gene3D" id="2.160.20.10">
    <property type="entry name" value="Single-stranded right-handed beta-helix, Pectin lyase-like"/>
    <property type="match status" value="1"/>
</dbReference>
<dbReference type="SMART" id="SM00656">
    <property type="entry name" value="Amb_all"/>
    <property type="match status" value="1"/>
</dbReference>
<feature type="domain" description="Pectate lyase" evidence="5">
    <location>
        <begin position="64"/>
        <end position="275"/>
    </location>
</feature>
<reference evidence="6" key="1">
    <citation type="submission" date="2020-09" db="EMBL/GenBank/DDBJ databases">
        <title>Comparative genome analyses of four rice-infecting Rhizoctonia solani isolates reveal extensive enrichment of homogalacturonan modification genes.</title>
        <authorList>
            <person name="Lee D.-Y."/>
            <person name="Jeon J."/>
            <person name="Kim K.-T."/>
            <person name="Cheong K."/>
            <person name="Song H."/>
            <person name="Choi G."/>
            <person name="Ko J."/>
            <person name="Opiyo S.O."/>
            <person name="Zuo S."/>
            <person name="Madhav S."/>
            <person name="Lee Y.-H."/>
            <person name="Wang G.-L."/>
        </authorList>
    </citation>
    <scope>NUCLEOTIDE SEQUENCE</scope>
    <source>
        <strain evidence="6">AG1-IA B2</strain>
    </source>
</reference>